<proteinExistence type="predicted"/>
<gene>
    <name evidence="1" type="ORF">AVEN_274499_1</name>
</gene>
<dbReference type="Proteomes" id="UP000499080">
    <property type="component" value="Unassembled WGS sequence"/>
</dbReference>
<evidence type="ECO:0000313" key="2">
    <source>
        <dbReference type="Proteomes" id="UP000499080"/>
    </source>
</evidence>
<evidence type="ECO:0000313" key="1">
    <source>
        <dbReference type="EMBL" id="GBO20013.1"/>
    </source>
</evidence>
<organism evidence="1 2">
    <name type="scientific">Araneus ventricosus</name>
    <name type="common">Orbweaver spider</name>
    <name type="synonym">Epeira ventricosa</name>
    <dbReference type="NCBI Taxonomy" id="182803"/>
    <lineage>
        <taxon>Eukaryota</taxon>
        <taxon>Metazoa</taxon>
        <taxon>Ecdysozoa</taxon>
        <taxon>Arthropoda</taxon>
        <taxon>Chelicerata</taxon>
        <taxon>Arachnida</taxon>
        <taxon>Araneae</taxon>
        <taxon>Araneomorphae</taxon>
        <taxon>Entelegynae</taxon>
        <taxon>Araneoidea</taxon>
        <taxon>Araneidae</taxon>
        <taxon>Araneus</taxon>
    </lineage>
</organism>
<dbReference type="EMBL" id="BGPR01043418">
    <property type="protein sequence ID" value="GBO20013.1"/>
    <property type="molecule type" value="Genomic_DNA"/>
</dbReference>
<sequence>MSETIIPLRCLGSDTGSFPGLACLEPTVLEYPAETPDYELEDVPAKELRAIRNLGPDLYRSFESELHDILGEPLIAVFRTTWSPTRRYKSDVIVLGHGYRSSEIFSWLKGNADDYPGQIFGFIEEEDHIHVIHDCPWSNRSCRCSWTQHPGIRDGLKKSLRRPQFIRELDFVSWAYILLYFFVCKREGRIRSLDCRKN</sequence>
<protein>
    <submittedName>
        <fullName evidence="1">Uncharacterized protein</fullName>
    </submittedName>
</protein>
<accession>A0A4Y2V440</accession>
<name>A0A4Y2V440_ARAVE</name>
<keyword evidence="2" id="KW-1185">Reference proteome</keyword>
<dbReference type="AlphaFoldDB" id="A0A4Y2V440"/>
<reference evidence="1 2" key="1">
    <citation type="journal article" date="2019" name="Sci. Rep.">
        <title>Orb-weaving spider Araneus ventricosus genome elucidates the spidroin gene catalogue.</title>
        <authorList>
            <person name="Kono N."/>
            <person name="Nakamura H."/>
            <person name="Ohtoshi R."/>
            <person name="Moran D.A.P."/>
            <person name="Shinohara A."/>
            <person name="Yoshida Y."/>
            <person name="Fujiwara M."/>
            <person name="Mori M."/>
            <person name="Tomita M."/>
            <person name="Arakawa K."/>
        </authorList>
    </citation>
    <scope>NUCLEOTIDE SEQUENCE [LARGE SCALE GENOMIC DNA]</scope>
</reference>
<dbReference type="OrthoDB" id="8067424at2759"/>
<comment type="caution">
    <text evidence="1">The sequence shown here is derived from an EMBL/GenBank/DDBJ whole genome shotgun (WGS) entry which is preliminary data.</text>
</comment>